<dbReference type="AlphaFoldDB" id="A0A7G1KSR6"/>
<organism evidence="2 3">
    <name type="scientific">Nocardia wallacei</name>
    <dbReference type="NCBI Taxonomy" id="480035"/>
    <lineage>
        <taxon>Bacteria</taxon>
        <taxon>Bacillati</taxon>
        <taxon>Actinomycetota</taxon>
        <taxon>Actinomycetes</taxon>
        <taxon>Mycobacteriales</taxon>
        <taxon>Nocardiaceae</taxon>
        <taxon>Nocardia</taxon>
    </lineage>
</organism>
<reference evidence="2 3" key="1">
    <citation type="submission" date="2020-08" db="EMBL/GenBank/DDBJ databases">
        <title>Genome Sequencing of Nocardia wallacei strain FMUON74 and assembly.</title>
        <authorList>
            <person name="Toyokawa M."/>
            <person name="Uesaka K."/>
        </authorList>
    </citation>
    <scope>NUCLEOTIDE SEQUENCE [LARGE SCALE GENOMIC DNA]</scope>
    <source>
        <strain evidence="2 3">FMUON74</strain>
    </source>
</reference>
<protein>
    <submittedName>
        <fullName evidence="2">Uncharacterized protein</fullName>
    </submittedName>
</protein>
<dbReference type="Proteomes" id="UP000516173">
    <property type="component" value="Chromosome"/>
</dbReference>
<feature type="region of interest" description="Disordered" evidence="1">
    <location>
        <begin position="19"/>
        <end position="48"/>
    </location>
</feature>
<evidence type="ECO:0000256" key="1">
    <source>
        <dbReference type="SAM" id="MobiDB-lite"/>
    </source>
</evidence>
<gene>
    <name evidence="2" type="ORF">NWFMUON74_60190</name>
</gene>
<evidence type="ECO:0000313" key="3">
    <source>
        <dbReference type="Proteomes" id="UP000516173"/>
    </source>
</evidence>
<feature type="region of interest" description="Disordered" evidence="1">
    <location>
        <begin position="71"/>
        <end position="117"/>
    </location>
</feature>
<feature type="compositionally biased region" description="Low complexity" evidence="1">
    <location>
        <begin position="93"/>
        <end position="107"/>
    </location>
</feature>
<dbReference type="EMBL" id="AP023396">
    <property type="protein sequence ID" value="BCK58247.1"/>
    <property type="molecule type" value="Genomic_DNA"/>
</dbReference>
<dbReference type="KEGG" id="nwl:NWFMUON74_60190"/>
<name>A0A7G1KSR6_9NOCA</name>
<evidence type="ECO:0000313" key="2">
    <source>
        <dbReference type="EMBL" id="BCK58247.1"/>
    </source>
</evidence>
<sequence length="193" mass="20296">MHRAVRVRPRVAARARVVRRSQSRWRAAAPAREPARPPQENRAWKDDMIGRGYSRSTCTAWVFMDTSSAPLPKPKAASATASDHGPVASPGPSTATASQHAATATSARLPKRSASGPAACIPAMPLPAMSRISMPSVAFETWVRAVIAGMCTTHMAARNPLSPNTTKTAARAIRTGGASVEAAIDSTVPARPP</sequence>
<accession>A0A7G1KSR6</accession>
<keyword evidence="3" id="KW-1185">Reference proteome</keyword>
<proteinExistence type="predicted"/>
<feature type="compositionally biased region" description="Low complexity" evidence="1">
    <location>
        <begin position="71"/>
        <end position="82"/>
    </location>
</feature>